<dbReference type="GO" id="GO:0005525">
    <property type="term" value="F:GTP binding"/>
    <property type="evidence" value="ECO:0007669"/>
    <property type="project" value="UniProtKB-KW"/>
</dbReference>
<sequence>MASSKNGGVLSKKRAPNDATVSSPISDNLTQDGRKRRKKHKLSSLGATADSKALSAPNQYKKSLGPVTGSGDASTKTRTRQGDSQEQAALRLEKMQGAVRTLLECIGEDPGRDGLLDTPSRYAKALLFLTKGYHAHVEDVVNNALFHEGDNEMVIMHIGYIPSNTVIGLSKLPRVAEVFSRRLQIQERLTKQVAHAIMAILKPQGVAVVMESSHLCMVMRGVEKTSATTLTSCMLGCFKKISDMTVLYENIDPDGDTLIIISYLTVLTQSADEPVAAEEPTTEEPAADVEPLAVEEPAAAEEPDHKDGHSTISSIDGATHCHEGDESISELRLKVSKKHLTVASRRARAMFQRDYRETQKSEVDGLYHWKIGPLFDPEALRIVMKVIHAQAQDLPDEVTLQMIVSIAEVVDDLQCHDALSFFVKVWINRLHESVPSQMCDELVQWIFIASVFGLDEKFKQATRVAIMRSTGPMNILGLPMRPDIIDKIEQKRQDLLEDLITQLNGLLDNLCSDRSCRVLACRLMMLGALTQQMKNTNLHSPRPARPFRNQSLSSALDAVRHFDSPSLYLPSEDISHYSFDPFDPFDSSFQGSKGDVWVLQKDLLSSSRRKKKEKGLFEAEDDEQLNKTPKRLTLHCCGLQAHLQPVIDLLEAKVFALDIDSF</sequence>
<comment type="caution">
    <text evidence="13">The sequence shown here is derived from an EMBL/GenBank/DDBJ whole genome shotgun (WGS) entry which is preliminary data.</text>
</comment>
<dbReference type="UniPathway" id="UPA00848">
    <property type="reaction ID" value="UER00151"/>
</dbReference>
<evidence type="ECO:0000256" key="1">
    <source>
        <dbReference type="ARBA" id="ARBA00001052"/>
    </source>
</evidence>
<keyword evidence="14" id="KW-1185">Reference proteome</keyword>
<evidence type="ECO:0000256" key="9">
    <source>
        <dbReference type="ARBA" id="ARBA00023134"/>
    </source>
</evidence>
<dbReference type="InterPro" id="IPR018234">
    <property type="entry name" value="GTP_CycHdrlase_I_CS"/>
</dbReference>
<dbReference type="FunFam" id="3.30.1130.10:FF:000001">
    <property type="entry name" value="GTP cyclohydrolase 1"/>
    <property type="match status" value="1"/>
</dbReference>
<proteinExistence type="inferred from homology"/>
<feature type="region of interest" description="Disordered" evidence="11">
    <location>
        <begin position="1"/>
        <end position="86"/>
    </location>
</feature>
<dbReference type="PANTHER" id="PTHR11109">
    <property type="entry name" value="GTP CYCLOHYDROLASE I"/>
    <property type="match status" value="1"/>
</dbReference>
<evidence type="ECO:0000256" key="10">
    <source>
        <dbReference type="ARBA" id="ARBA00030854"/>
    </source>
</evidence>
<accession>A0A8H6D0X9</accession>
<organism evidence="13 14">
    <name type="scientific">Fusarium mundagurra</name>
    <dbReference type="NCBI Taxonomy" id="1567541"/>
    <lineage>
        <taxon>Eukaryota</taxon>
        <taxon>Fungi</taxon>
        <taxon>Dikarya</taxon>
        <taxon>Ascomycota</taxon>
        <taxon>Pezizomycotina</taxon>
        <taxon>Sordariomycetes</taxon>
        <taxon>Hypocreomycetidae</taxon>
        <taxon>Hypocreales</taxon>
        <taxon>Nectriaceae</taxon>
        <taxon>Fusarium</taxon>
        <taxon>Fusarium fujikuroi species complex</taxon>
    </lineage>
</organism>
<evidence type="ECO:0000256" key="8">
    <source>
        <dbReference type="ARBA" id="ARBA00022909"/>
    </source>
</evidence>
<dbReference type="InterPro" id="IPR043133">
    <property type="entry name" value="GTP-CH-I_C/QueF"/>
</dbReference>
<dbReference type="Proteomes" id="UP000544331">
    <property type="component" value="Unassembled WGS sequence"/>
</dbReference>
<evidence type="ECO:0000256" key="6">
    <source>
        <dbReference type="ARBA" id="ARBA00022741"/>
    </source>
</evidence>
<keyword evidence="9" id="KW-0342">GTP-binding</keyword>
<feature type="domain" description="GTP cyclohydrolase I" evidence="12">
    <location>
        <begin position="156"/>
        <end position="241"/>
    </location>
</feature>
<evidence type="ECO:0000256" key="7">
    <source>
        <dbReference type="ARBA" id="ARBA00022801"/>
    </source>
</evidence>
<evidence type="ECO:0000256" key="5">
    <source>
        <dbReference type="ARBA" id="ARBA00017272"/>
    </source>
</evidence>
<dbReference type="InterPro" id="IPR043134">
    <property type="entry name" value="GTP-CH-I_N"/>
</dbReference>
<keyword evidence="7 13" id="KW-0378">Hydrolase</keyword>
<feature type="region of interest" description="Disordered" evidence="11">
    <location>
        <begin position="299"/>
        <end position="319"/>
    </location>
</feature>
<evidence type="ECO:0000313" key="13">
    <source>
        <dbReference type="EMBL" id="KAF5700346.1"/>
    </source>
</evidence>
<dbReference type="Gene3D" id="1.10.286.10">
    <property type="match status" value="1"/>
</dbReference>
<dbReference type="InterPro" id="IPR020602">
    <property type="entry name" value="GTP_CycHdrlase_I_dom"/>
</dbReference>
<dbReference type="GO" id="GO:0046654">
    <property type="term" value="P:tetrahydrofolate biosynthetic process"/>
    <property type="evidence" value="ECO:0007669"/>
    <property type="project" value="InterPro"/>
</dbReference>
<dbReference type="OrthoDB" id="5326346at2759"/>
<comment type="catalytic activity">
    <reaction evidence="1">
        <text>GTP + H2O = 7,8-dihydroneopterin 3'-triphosphate + formate + H(+)</text>
        <dbReference type="Rhea" id="RHEA:17473"/>
        <dbReference type="ChEBI" id="CHEBI:15377"/>
        <dbReference type="ChEBI" id="CHEBI:15378"/>
        <dbReference type="ChEBI" id="CHEBI:15740"/>
        <dbReference type="ChEBI" id="CHEBI:37565"/>
        <dbReference type="ChEBI" id="CHEBI:58462"/>
        <dbReference type="EC" id="3.5.4.16"/>
    </reaction>
</comment>
<keyword evidence="6" id="KW-0547">Nucleotide-binding</keyword>
<evidence type="ECO:0000259" key="12">
    <source>
        <dbReference type="Pfam" id="PF01227"/>
    </source>
</evidence>
<gene>
    <name evidence="13" type="ORF">FMUND_14378</name>
</gene>
<dbReference type="AlphaFoldDB" id="A0A8H6D0X9"/>
<evidence type="ECO:0000256" key="4">
    <source>
        <dbReference type="ARBA" id="ARBA00012715"/>
    </source>
</evidence>
<feature type="region of interest" description="Disordered" evidence="11">
    <location>
        <begin position="272"/>
        <end position="291"/>
    </location>
</feature>
<feature type="compositionally biased region" description="Polar residues" evidence="11">
    <location>
        <begin position="19"/>
        <end position="31"/>
    </location>
</feature>
<dbReference type="GO" id="GO:0006729">
    <property type="term" value="P:tetrahydrobiopterin biosynthetic process"/>
    <property type="evidence" value="ECO:0007669"/>
    <property type="project" value="TreeGrafter"/>
</dbReference>
<dbReference type="EC" id="3.5.4.16" evidence="4"/>
<dbReference type="Gene3D" id="3.30.1130.10">
    <property type="match status" value="1"/>
</dbReference>
<keyword evidence="8" id="KW-0289">Folate biosynthesis</keyword>
<dbReference type="SUPFAM" id="SSF55620">
    <property type="entry name" value="Tetrahydrobiopterin biosynthesis enzymes-like"/>
    <property type="match status" value="1"/>
</dbReference>
<dbReference type="PANTHER" id="PTHR11109:SF7">
    <property type="entry name" value="GTP CYCLOHYDROLASE 1"/>
    <property type="match status" value="1"/>
</dbReference>
<evidence type="ECO:0000313" key="14">
    <source>
        <dbReference type="Proteomes" id="UP000544331"/>
    </source>
</evidence>
<dbReference type="EMBL" id="JAAOAN010000741">
    <property type="protein sequence ID" value="KAF5700346.1"/>
    <property type="molecule type" value="Genomic_DNA"/>
</dbReference>
<dbReference type="GO" id="GO:0003934">
    <property type="term" value="F:GTP cyclohydrolase I activity"/>
    <property type="evidence" value="ECO:0007669"/>
    <property type="project" value="UniProtKB-EC"/>
</dbReference>
<dbReference type="PROSITE" id="PS00860">
    <property type="entry name" value="GTP_CYCLOHYDROL_1_2"/>
    <property type="match status" value="1"/>
</dbReference>
<comment type="similarity">
    <text evidence="3">Belongs to the GTP cyclohydrolase I family.</text>
</comment>
<name>A0A8H6D0X9_9HYPO</name>
<dbReference type="Pfam" id="PF01227">
    <property type="entry name" value="GTP_cyclohydroI"/>
    <property type="match status" value="1"/>
</dbReference>
<protein>
    <recommendedName>
        <fullName evidence="5">GTP cyclohydrolase 1</fullName>
        <ecNumber evidence="4">3.5.4.16</ecNumber>
    </recommendedName>
    <alternativeName>
        <fullName evidence="10">GTP cyclohydrolase I</fullName>
    </alternativeName>
</protein>
<evidence type="ECO:0000256" key="11">
    <source>
        <dbReference type="SAM" id="MobiDB-lite"/>
    </source>
</evidence>
<dbReference type="GO" id="GO:0046656">
    <property type="term" value="P:folic acid biosynthetic process"/>
    <property type="evidence" value="ECO:0007669"/>
    <property type="project" value="UniProtKB-KW"/>
</dbReference>
<dbReference type="GO" id="GO:0008270">
    <property type="term" value="F:zinc ion binding"/>
    <property type="evidence" value="ECO:0007669"/>
    <property type="project" value="TreeGrafter"/>
</dbReference>
<dbReference type="FunFam" id="1.10.286.10:FF:000003">
    <property type="entry name" value="GTP cyclohydrolase 1"/>
    <property type="match status" value="1"/>
</dbReference>
<reference evidence="13 14" key="1">
    <citation type="submission" date="2020-05" db="EMBL/GenBank/DDBJ databases">
        <title>Identification and distribution of gene clusters putatively required for synthesis of sphingolipid metabolism inhibitors in phylogenetically diverse species of the filamentous fungus Fusarium.</title>
        <authorList>
            <person name="Kim H.-S."/>
            <person name="Busman M."/>
            <person name="Brown D.W."/>
            <person name="Divon H."/>
            <person name="Uhlig S."/>
            <person name="Proctor R.H."/>
        </authorList>
    </citation>
    <scope>NUCLEOTIDE SEQUENCE [LARGE SCALE GENOMIC DNA]</scope>
    <source>
        <strain evidence="13 14">NRRL 66235</strain>
    </source>
</reference>
<comment type="pathway">
    <text evidence="2">Cofactor biosynthesis; 7,8-dihydroneopterin triphosphate biosynthesis; 7,8-dihydroneopterin triphosphate from GTP: step 1/1.</text>
</comment>
<feature type="compositionally biased region" description="Polar residues" evidence="11">
    <location>
        <begin position="71"/>
        <end position="86"/>
    </location>
</feature>
<dbReference type="InterPro" id="IPR001474">
    <property type="entry name" value="GTP_CycHdrlase_I"/>
</dbReference>
<dbReference type="GO" id="GO:0005737">
    <property type="term" value="C:cytoplasm"/>
    <property type="evidence" value="ECO:0007669"/>
    <property type="project" value="TreeGrafter"/>
</dbReference>
<evidence type="ECO:0000256" key="3">
    <source>
        <dbReference type="ARBA" id="ARBA00008085"/>
    </source>
</evidence>
<evidence type="ECO:0000256" key="2">
    <source>
        <dbReference type="ARBA" id="ARBA00005080"/>
    </source>
</evidence>